<evidence type="ECO:0000313" key="1">
    <source>
        <dbReference type="EMBL" id="TDP83236.1"/>
    </source>
</evidence>
<proteinExistence type="predicted"/>
<evidence type="ECO:0000313" key="2">
    <source>
        <dbReference type="Proteomes" id="UP000294547"/>
    </source>
</evidence>
<protein>
    <submittedName>
        <fullName evidence="1">Putative membrane protein</fullName>
    </submittedName>
</protein>
<dbReference type="AlphaFoldDB" id="A0A4R6RC45"/>
<dbReference type="OrthoDB" id="1346484at2"/>
<gene>
    <name evidence="1" type="ORF">EDD54_3195</name>
</gene>
<organism evidence="1 2">
    <name type="scientific">Oharaeibacter diazotrophicus</name>
    <dbReference type="NCBI Taxonomy" id="1920512"/>
    <lineage>
        <taxon>Bacteria</taxon>
        <taxon>Pseudomonadati</taxon>
        <taxon>Pseudomonadota</taxon>
        <taxon>Alphaproteobacteria</taxon>
        <taxon>Hyphomicrobiales</taxon>
        <taxon>Pleomorphomonadaceae</taxon>
        <taxon>Oharaeibacter</taxon>
    </lineage>
</organism>
<sequence length="190" mass="19299">MIGKIVRAVLGGLFLAGFVHIVAVLAIPVLAERDAVARVAAALAVDEDGAPAPGDGFRAIPADGSVLPDLDPAFVHVVCPFTAADGTVDVAGAMPDTIWSLAVVARGAGIVAAYEHTAAVDGRIEVLVGSPEAVETIRLARAAGGTDTANYAAVDTDRGFVLLRAFADADHPPEALRAALTAVSCRPLDE</sequence>
<dbReference type="EMBL" id="SNXY01000009">
    <property type="protein sequence ID" value="TDP83236.1"/>
    <property type="molecule type" value="Genomic_DNA"/>
</dbReference>
<name>A0A4R6RC45_9HYPH</name>
<keyword evidence="2" id="KW-1185">Reference proteome</keyword>
<comment type="caution">
    <text evidence="1">The sequence shown here is derived from an EMBL/GenBank/DDBJ whole genome shotgun (WGS) entry which is preliminary data.</text>
</comment>
<accession>A0A4R6RC45</accession>
<reference evidence="1 2" key="1">
    <citation type="submission" date="2019-03" db="EMBL/GenBank/DDBJ databases">
        <title>Genomic Encyclopedia of Type Strains, Phase IV (KMG-IV): sequencing the most valuable type-strain genomes for metagenomic binning, comparative biology and taxonomic classification.</title>
        <authorList>
            <person name="Goeker M."/>
        </authorList>
    </citation>
    <scope>NUCLEOTIDE SEQUENCE [LARGE SCALE GENOMIC DNA]</scope>
    <source>
        <strain evidence="1 2">DSM 102969</strain>
    </source>
</reference>
<dbReference type="RefSeq" id="WP_126538007.1">
    <property type="nucleotide sequence ID" value="NZ_BSPM01000009.1"/>
</dbReference>
<dbReference type="Proteomes" id="UP000294547">
    <property type="component" value="Unassembled WGS sequence"/>
</dbReference>